<dbReference type="InterPro" id="IPR003399">
    <property type="entry name" value="Mce/MlaD"/>
</dbReference>
<sequence length="350" mass="36512">MTGPVTIKRSISALLAVALAAAVSGCGASIADLPVPGSYVSGSTYDVDIQFSSVLNLPAKAKVVLDGVDVGLLDSVTLNGNSAVARVSIQEAVSLPAMTRAELRQGTLLGEIYVALERPTDGGAQGDSLRDGDVIPLDRTKPADNVEDVLRGLAEVVAGGHVADFQRSVERFNRAIPQDPATVDLINKKARQALTDLATHSNELDRILNSAQTVTKSFADKTDTLDTILTSGPERVGGLADALLVVVDALIDLGYMSRGIGDLVNPIAGDLKDVLSTLKPTILTVANADISIPMLASQTDALLRDKLVPFFASTPNVRITSVSGETSPGAAPVDRANEMITVLRSIGIVR</sequence>
<evidence type="ECO:0000313" key="4">
    <source>
        <dbReference type="Proteomes" id="UP000654257"/>
    </source>
</evidence>
<dbReference type="PANTHER" id="PTHR33371:SF15">
    <property type="entry name" value="LIPOPROTEIN LPRN"/>
    <property type="match status" value="1"/>
</dbReference>
<feature type="signal peptide" evidence="1">
    <location>
        <begin position="1"/>
        <end position="28"/>
    </location>
</feature>
<evidence type="ECO:0000259" key="2">
    <source>
        <dbReference type="Pfam" id="PF02470"/>
    </source>
</evidence>
<reference evidence="3" key="2">
    <citation type="submission" date="2020-09" db="EMBL/GenBank/DDBJ databases">
        <authorList>
            <person name="Sun Q."/>
            <person name="Sedlacek I."/>
        </authorList>
    </citation>
    <scope>NUCLEOTIDE SEQUENCE</scope>
    <source>
        <strain evidence="3">CCM 7905</strain>
    </source>
</reference>
<proteinExistence type="predicted"/>
<name>A0A917CPQ2_9NOCA</name>
<organism evidence="3 4">
    <name type="scientific">Rhodococcoides trifolii</name>
    <dbReference type="NCBI Taxonomy" id="908250"/>
    <lineage>
        <taxon>Bacteria</taxon>
        <taxon>Bacillati</taxon>
        <taxon>Actinomycetota</taxon>
        <taxon>Actinomycetes</taxon>
        <taxon>Mycobacteriales</taxon>
        <taxon>Nocardiaceae</taxon>
        <taxon>Rhodococcoides</taxon>
    </lineage>
</organism>
<keyword evidence="4" id="KW-1185">Reference proteome</keyword>
<dbReference type="EMBL" id="BMCU01000001">
    <property type="protein sequence ID" value="GGF95347.1"/>
    <property type="molecule type" value="Genomic_DNA"/>
</dbReference>
<accession>A0A917CPQ2</accession>
<feature type="domain" description="Mce/MlaD" evidence="2">
    <location>
        <begin position="44"/>
        <end position="117"/>
    </location>
</feature>
<evidence type="ECO:0000313" key="3">
    <source>
        <dbReference type="EMBL" id="GGF95347.1"/>
    </source>
</evidence>
<dbReference type="RefSeq" id="WP_188543241.1">
    <property type="nucleotide sequence ID" value="NZ_BMCU01000001.1"/>
</dbReference>
<dbReference type="PANTHER" id="PTHR33371">
    <property type="entry name" value="INTERMEMBRANE PHOSPHOLIPID TRANSPORT SYSTEM BINDING PROTEIN MLAD-RELATED"/>
    <property type="match status" value="1"/>
</dbReference>
<dbReference type="InterPro" id="IPR052336">
    <property type="entry name" value="MlaD_Phospholipid_Transporter"/>
</dbReference>
<dbReference type="Pfam" id="PF02470">
    <property type="entry name" value="MlaD"/>
    <property type="match status" value="1"/>
</dbReference>
<feature type="chain" id="PRO_5038810220" evidence="1">
    <location>
        <begin position="29"/>
        <end position="350"/>
    </location>
</feature>
<evidence type="ECO:0000256" key="1">
    <source>
        <dbReference type="SAM" id="SignalP"/>
    </source>
</evidence>
<dbReference type="GO" id="GO:0005576">
    <property type="term" value="C:extracellular region"/>
    <property type="evidence" value="ECO:0007669"/>
    <property type="project" value="TreeGrafter"/>
</dbReference>
<comment type="caution">
    <text evidence="3">The sequence shown here is derived from an EMBL/GenBank/DDBJ whole genome shotgun (WGS) entry which is preliminary data.</text>
</comment>
<protein>
    <submittedName>
        <fullName evidence="3">Mce family protein</fullName>
    </submittedName>
</protein>
<dbReference type="Proteomes" id="UP000654257">
    <property type="component" value="Unassembled WGS sequence"/>
</dbReference>
<keyword evidence="1" id="KW-0732">Signal</keyword>
<gene>
    <name evidence="3" type="ORF">GCM10007304_06520</name>
</gene>
<dbReference type="AlphaFoldDB" id="A0A917CPQ2"/>
<reference evidence="3" key="1">
    <citation type="journal article" date="2014" name="Int. J. Syst. Evol. Microbiol.">
        <title>Complete genome sequence of Corynebacterium casei LMG S-19264T (=DSM 44701T), isolated from a smear-ripened cheese.</title>
        <authorList>
            <consortium name="US DOE Joint Genome Institute (JGI-PGF)"/>
            <person name="Walter F."/>
            <person name="Albersmeier A."/>
            <person name="Kalinowski J."/>
            <person name="Ruckert C."/>
        </authorList>
    </citation>
    <scope>NUCLEOTIDE SEQUENCE</scope>
    <source>
        <strain evidence="3">CCM 7905</strain>
    </source>
</reference>